<dbReference type="PANTHER" id="PTHR43756">
    <property type="entry name" value="CHOLINE MONOOXYGENASE, CHLOROPLASTIC"/>
    <property type="match status" value="1"/>
</dbReference>
<keyword evidence="3" id="KW-0479">Metal-binding</keyword>
<evidence type="ECO:0000256" key="1">
    <source>
        <dbReference type="ARBA" id="ARBA00001962"/>
    </source>
</evidence>
<keyword evidence="8" id="KW-0223">Dioxygenase</keyword>
<dbReference type="EMBL" id="JBBHJY010000011">
    <property type="protein sequence ID" value="MEJ6011827.1"/>
    <property type="molecule type" value="Genomic_DNA"/>
</dbReference>
<keyword evidence="9" id="KW-1185">Reference proteome</keyword>
<sequence>MADFDARDSLIAAGNPFKVTDPEKIPAKRFYDEEYFQLESDAVWNHSWQMATRLENIPNIGDWTEYTILGKSVLVVNTKTGVKAYANHCRHRGVPVAGGKGNEHGNCAKTGFICPFHGWRWNMDGENTFVYGKHLFNQDVLNHEELNLIPVRCETLGGEAYINFDNSAPSLREWMGPIADALDVRNMADMRAEWWYGTVLPSNWKIAMEAFQEGYHVMKTHPQLQHATPVLYNARYGDETGGLGPGIDPQLTTRQHVDQHFRQMELLNEGMAGLIHTKEVEIARSLVDAELPEDPAIGVPMWFGMVQDAISKQLKAAGENVPDLNAVCQSHPVEALQFLFPNHFLLIYFTGMTSYRVRPLTAETCLFEIWSLTHMAPGTETPVPMDPIILPFDSKDFPKIPQQDYSNIPIQQKGMHSPGFEYMRLSKDREGLISNNHRTIDAMIEGRPLSQVAQAVHKLAYNFDGAIIEDLGF</sequence>
<feature type="domain" description="Rieske" evidence="7">
    <location>
        <begin position="48"/>
        <end position="162"/>
    </location>
</feature>
<keyword evidence="6" id="KW-0411">Iron-sulfur</keyword>
<dbReference type="InterPro" id="IPR036922">
    <property type="entry name" value="Rieske_2Fe-2S_sf"/>
</dbReference>
<comment type="cofactor">
    <cofactor evidence="1">
        <name>Fe cation</name>
        <dbReference type="ChEBI" id="CHEBI:24875"/>
    </cofactor>
</comment>
<evidence type="ECO:0000256" key="2">
    <source>
        <dbReference type="ARBA" id="ARBA00022714"/>
    </source>
</evidence>
<reference evidence="8 9" key="1">
    <citation type="submission" date="2024-03" db="EMBL/GenBank/DDBJ databases">
        <authorList>
            <person name="Jo J.-H."/>
        </authorList>
    </citation>
    <scope>NUCLEOTIDE SEQUENCE [LARGE SCALE GENOMIC DNA]</scope>
    <source>
        <strain evidence="8 9">AS3R-12</strain>
    </source>
</reference>
<gene>
    <name evidence="8" type="ORF">WG900_18135</name>
</gene>
<dbReference type="PANTHER" id="PTHR43756:SF5">
    <property type="entry name" value="CHOLINE MONOOXYGENASE, CHLOROPLASTIC"/>
    <property type="match status" value="1"/>
</dbReference>
<evidence type="ECO:0000313" key="9">
    <source>
        <dbReference type="Proteomes" id="UP001379235"/>
    </source>
</evidence>
<name>A0ABU8SD43_9SPHN</name>
<dbReference type="InterPro" id="IPR017941">
    <property type="entry name" value="Rieske_2Fe-2S"/>
</dbReference>
<evidence type="ECO:0000256" key="4">
    <source>
        <dbReference type="ARBA" id="ARBA00023002"/>
    </source>
</evidence>
<dbReference type="Gene3D" id="2.102.10.10">
    <property type="entry name" value="Rieske [2Fe-2S] iron-sulphur domain"/>
    <property type="match status" value="1"/>
</dbReference>
<keyword evidence="2" id="KW-0001">2Fe-2S</keyword>
<keyword evidence="4" id="KW-0560">Oxidoreductase</keyword>
<dbReference type="SUPFAM" id="SSF55961">
    <property type="entry name" value="Bet v1-like"/>
    <property type="match status" value="1"/>
</dbReference>
<evidence type="ECO:0000259" key="7">
    <source>
        <dbReference type="PROSITE" id="PS51296"/>
    </source>
</evidence>
<dbReference type="GO" id="GO:0051213">
    <property type="term" value="F:dioxygenase activity"/>
    <property type="evidence" value="ECO:0007669"/>
    <property type="project" value="UniProtKB-KW"/>
</dbReference>
<dbReference type="RefSeq" id="WP_339969444.1">
    <property type="nucleotide sequence ID" value="NZ_JBBHJY010000011.1"/>
</dbReference>
<evidence type="ECO:0000313" key="8">
    <source>
        <dbReference type="EMBL" id="MEJ6011827.1"/>
    </source>
</evidence>
<dbReference type="PRINTS" id="PR00090">
    <property type="entry name" value="RNGDIOXGNASE"/>
</dbReference>
<evidence type="ECO:0000256" key="3">
    <source>
        <dbReference type="ARBA" id="ARBA00022723"/>
    </source>
</evidence>
<proteinExistence type="predicted"/>
<comment type="caution">
    <text evidence="8">The sequence shown here is derived from an EMBL/GenBank/DDBJ whole genome shotgun (WGS) entry which is preliminary data.</text>
</comment>
<dbReference type="CDD" id="cd03469">
    <property type="entry name" value="Rieske_RO_Alpha_N"/>
    <property type="match status" value="1"/>
</dbReference>
<dbReference type="SUPFAM" id="SSF50022">
    <property type="entry name" value="ISP domain"/>
    <property type="match status" value="1"/>
</dbReference>
<evidence type="ECO:0000256" key="5">
    <source>
        <dbReference type="ARBA" id="ARBA00023004"/>
    </source>
</evidence>
<keyword evidence="5" id="KW-0408">Iron</keyword>
<dbReference type="InterPro" id="IPR015879">
    <property type="entry name" value="Ring_hydroxy_dOase_asu_C_dom"/>
</dbReference>
<dbReference type="Pfam" id="PF00355">
    <property type="entry name" value="Rieske"/>
    <property type="match status" value="1"/>
</dbReference>
<accession>A0ABU8SD43</accession>
<dbReference type="Proteomes" id="UP001379235">
    <property type="component" value="Unassembled WGS sequence"/>
</dbReference>
<dbReference type="PROSITE" id="PS51296">
    <property type="entry name" value="RIESKE"/>
    <property type="match status" value="1"/>
</dbReference>
<dbReference type="Pfam" id="PF00848">
    <property type="entry name" value="Ring_hydroxyl_A"/>
    <property type="match status" value="1"/>
</dbReference>
<dbReference type="Gene3D" id="3.90.380.10">
    <property type="entry name" value="Naphthalene 1,2-dioxygenase Alpha Subunit, Chain A, domain 1"/>
    <property type="match status" value="1"/>
</dbReference>
<organism evidence="8 9">
    <name type="scientific">Novosphingobium aquae</name>
    <dbReference type="NCBI Taxonomy" id="3133435"/>
    <lineage>
        <taxon>Bacteria</taxon>
        <taxon>Pseudomonadati</taxon>
        <taxon>Pseudomonadota</taxon>
        <taxon>Alphaproteobacteria</taxon>
        <taxon>Sphingomonadales</taxon>
        <taxon>Sphingomonadaceae</taxon>
        <taxon>Novosphingobium</taxon>
    </lineage>
</organism>
<dbReference type="InterPro" id="IPR001663">
    <property type="entry name" value="Rng_hydr_dOase-A"/>
</dbReference>
<protein>
    <submittedName>
        <fullName evidence="8">Aromatic ring-hydroxylating dioxygenase subunit alpha</fullName>
    </submittedName>
</protein>
<evidence type="ECO:0000256" key="6">
    <source>
        <dbReference type="ARBA" id="ARBA00023014"/>
    </source>
</evidence>